<dbReference type="EMBL" id="CAJRAY010000088">
    <property type="protein sequence ID" value="CAG5091975.1"/>
    <property type="molecule type" value="Genomic_DNA"/>
</dbReference>
<dbReference type="Proteomes" id="UP000681526">
    <property type="component" value="Unassembled WGS sequence"/>
</dbReference>
<protein>
    <submittedName>
        <fullName evidence="1">Uncharacterized protein</fullName>
    </submittedName>
</protein>
<proteinExistence type="predicted"/>
<sequence>MTWKCMAITRNQEGMYSYYTEHMFVIQARKA</sequence>
<reference evidence="1 2" key="1">
    <citation type="submission" date="2021-04" db="EMBL/GenBank/DDBJ databases">
        <authorList>
            <person name="Rakotoarivonina H."/>
        </authorList>
    </citation>
    <scope>NUCLEOTIDE SEQUENCE [LARGE SCALE GENOMIC DNA]</scope>
    <source>
        <strain evidence="1 2">XE</strain>
    </source>
</reference>
<keyword evidence="2" id="KW-1185">Reference proteome</keyword>
<evidence type="ECO:0000313" key="2">
    <source>
        <dbReference type="Proteomes" id="UP000681526"/>
    </source>
</evidence>
<evidence type="ECO:0000313" key="1">
    <source>
        <dbReference type="EMBL" id="CAG5091975.1"/>
    </source>
</evidence>
<gene>
    <name evidence="1" type="primary">txxe 2811</name>
    <name evidence="1" type="ORF">TXXE_17340</name>
</gene>
<accession>A0ABM8V858</accession>
<organism evidence="1 2">
    <name type="scientific">Thermobacillus xylanilyticus</name>
    <dbReference type="NCBI Taxonomy" id="76633"/>
    <lineage>
        <taxon>Bacteria</taxon>
        <taxon>Bacillati</taxon>
        <taxon>Bacillota</taxon>
        <taxon>Bacilli</taxon>
        <taxon>Bacillales</taxon>
        <taxon>Paenibacillaceae</taxon>
        <taxon>Thermobacillus</taxon>
    </lineage>
</organism>
<comment type="caution">
    <text evidence="1">The sequence shown here is derived from an EMBL/GenBank/DDBJ whole genome shotgun (WGS) entry which is preliminary data.</text>
</comment>
<name>A0ABM8V858_THEXY</name>